<evidence type="ECO:0000256" key="8">
    <source>
        <dbReference type="ARBA" id="ARBA00023134"/>
    </source>
</evidence>
<dbReference type="InterPro" id="IPR013650">
    <property type="entry name" value="ATP-grasp_succ-CoA_synth-type"/>
</dbReference>
<dbReference type="HAMAP" id="MF_00558">
    <property type="entry name" value="Succ_CoA_beta"/>
    <property type="match status" value="1"/>
</dbReference>
<feature type="binding site" evidence="12">
    <location>
        <begin position="355"/>
        <end position="357"/>
    </location>
    <ligand>
        <name>substrate</name>
        <note>ligand shared with subunit alpha</note>
    </ligand>
</feature>
<dbReference type="Gene3D" id="3.30.1490.20">
    <property type="entry name" value="ATP-grasp fold, A domain"/>
    <property type="match status" value="1"/>
</dbReference>
<keyword evidence="6 12" id="KW-0460">Magnesium</keyword>
<keyword evidence="4 12" id="KW-0479">Metal-binding</keyword>
<feature type="binding site" evidence="12">
    <location>
        <begin position="80"/>
        <end position="82"/>
    </location>
    <ligand>
        <name>GTP</name>
        <dbReference type="ChEBI" id="CHEBI:37565"/>
    </ligand>
</feature>
<evidence type="ECO:0000256" key="10">
    <source>
        <dbReference type="ARBA" id="ARBA00053833"/>
    </source>
</evidence>
<keyword evidence="3 12" id="KW-0436">Ligase</keyword>
<comment type="subcellular location">
    <subcellularLocation>
        <location evidence="12">Mitochondrion</location>
    </subcellularLocation>
</comment>
<evidence type="ECO:0000256" key="12">
    <source>
        <dbReference type="HAMAP-Rule" id="MF_03221"/>
    </source>
</evidence>
<dbReference type="Pfam" id="PF00549">
    <property type="entry name" value="Ligase_CoA"/>
    <property type="match status" value="1"/>
</dbReference>
<dbReference type="InterPro" id="IPR013815">
    <property type="entry name" value="ATP_grasp_subdomain_1"/>
</dbReference>
<comment type="function">
    <text evidence="10 12">GTP-specific succinyl-CoA synthetase functions in the citric acid cycle (TCA), coupling the hydrolysis of succinyl-CoA to the synthesis of GTP and thus represents the only step of substrate-level phosphorylation in the TCA. The beta subunit provides nucleotide specificity of the enzyme and binds the substrate succinate, while the binding sites for coenzyme A and phosphate are found in the alpha subunit.</text>
</comment>
<keyword evidence="5 12" id="KW-0547">Nucleotide-binding</keyword>
<evidence type="ECO:0000259" key="13">
    <source>
        <dbReference type="Pfam" id="PF00549"/>
    </source>
</evidence>
<dbReference type="InterPro" id="IPR005809">
    <property type="entry name" value="Succ_CoA_ligase-like_bsu"/>
</dbReference>
<dbReference type="FunFam" id="3.30.1490.20:FF:000004">
    <property type="entry name" value="Succinate--CoA ligase [ADP-forming] subunit beta, mitochondrial"/>
    <property type="match status" value="1"/>
</dbReference>
<feature type="binding site" evidence="12">
    <location>
        <position position="136"/>
    </location>
    <ligand>
        <name>GTP</name>
        <dbReference type="ChEBI" id="CHEBI:37565"/>
    </ligand>
</feature>
<protein>
    <recommendedName>
        <fullName evidence="12">Succinate--CoA ligase [GDP-forming] subunit beta, mitochondrial</fullName>
        <ecNumber evidence="12">6.2.1.4</ecNumber>
    </recommendedName>
    <alternativeName>
        <fullName evidence="12">GTP-specific succinyl-CoA synthetase subunit beta</fullName>
        <shortName evidence="12">G-SCS</shortName>
        <shortName evidence="12">GTPSCS</shortName>
    </alternativeName>
    <alternativeName>
        <fullName evidence="12">Succinyl-CoA synthetase beta-G chain</fullName>
        <shortName evidence="12">SCS-betaG</shortName>
    </alternativeName>
</protein>
<dbReference type="FunFam" id="3.40.50.261:FF:000001">
    <property type="entry name" value="Succinate--CoA ligase [ADP-forming] subunit beta"/>
    <property type="match status" value="1"/>
</dbReference>
<dbReference type="NCBIfam" id="TIGR01016">
    <property type="entry name" value="sucCoAbeta"/>
    <property type="match status" value="1"/>
</dbReference>
<dbReference type="GO" id="GO:0005525">
    <property type="term" value="F:GTP binding"/>
    <property type="evidence" value="ECO:0007669"/>
    <property type="project" value="UniProtKB-UniRule"/>
</dbReference>
<evidence type="ECO:0000256" key="2">
    <source>
        <dbReference type="ARBA" id="ARBA00022532"/>
    </source>
</evidence>
<feature type="binding site" evidence="12">
    <location>
        <position position="298"/>
    </location>
    <ligand>
        <name>substrate</name>
        <note>ligand shared with subunit alpha</note>
    </ligand>
</feature>
<comment type="similarity">
    <text evidence="12">Belongs to the succinate/malate CoA ligase beta subunit family. GTP-specific subunit beta subfamily.</text>
</comment>
<dbReference type="PROSITE" id="PS01217">
    <property type="entry name" value="SUCCINYL_COA_LIG_3"/>
    <property type="match status" value="1"/>
</dbReference>
<dbReference type="GO" id="GO:0000287">
    <property type="term" value="F:magnesium ion binding"/>
    <property type="evidence" value="ECO:0007669"/>
    <property type="project" value="UniProtKB-UniRule"/>
</dbReference>
<dbReference type="NCBIfam" id="NF001913">
    <property type="entry name" value="PRK00696.1"/>
    <property type="match status" value="1"/>
</dbReference>
<comment type="subunit">
    <text evidence="11 12">Heterodimer of an alpha and a beta subunit. The beta subunit determines specificity for GTP.</text>
</comment>
<dbReference type="Gene3D" id="3.30.470.20">
    <property type="entry name" value="ATP-grasp fold, B domain"/>
    <property type="match status" value="1"/>
</dbReference>
<reference evidence="15" key="1">
    <citation type="journal article" date="2014" name="PLoS Negl. Trop. Dis.">
        <title>An updated insight into the Sialotranscriptome of Triatoma infestans: developmental stage and geographic variations.</title>
        <authorList>
            <person name="Schwarz A."/>
            <person name="Medrano-Mercado N."/>
            <person name="Schaub G.A."/>
            <person name="Struchiner C.J."/>
            <person name="Bargues M.D."/>
            <person name="Levy M.Z."/>
            <person name="Ribeiro J.M."/>
        </authorList>
    </citation>
    <scope>NUCLEOTIDE SEQUENCE</scope>
    <source>
        <strain evidence="15">Chile</strain>
        <tissue evidence="15">Salivary glands</tissue>
    </source>
</reference>
<feature type="binding site" evidence="12">
    <location>
        <position position="247"/>
    </location>
    <ligand>
        <name>Mg(2+)</name>
        <dbReference type="ChEBI" id="CHEBI:18420"/>
    </ligand>
</feature>
<dbReference type="GO" id="GO:0004775">
    <property type="term" value="F:succinate-CoA ligase (ADP-forming) activity"/>
    <property type="evidence" value="ECO:0007669"/>
    <property type="project" value="UniProtKB-UniRule"/>
</dbReference>
<dbReference type="EMBL" id="GBBI01001166">
    <property type="protein sequence ID" value="JAC17546.1"/>
    <property type="molecule type" value="mRNA"/>
</dbReference>
<dbReference type="UniPathway" id="UPA00223">
    <property type="reaction ID" value="UER00999"/>
</dbReference>
<feature type="site" description="Important for substrate specificity" evidence="12">
    <location>
        <position position="137"/>
    </location>
</feature>
<feature type="binding site" evidence="12">
    <location>
        <position position="47"/>
    </location>
    <ligand>
        <name>GTP</name>
        <dbReference type="ChEBI" id="CHEBI:37565"/>
    </ligand>
</feature>
<dbReference type="FunFam" id="3.30.470.20:FF:000002">
    <property type="entry name" value="Succinate--CoA ligase [ADP-forming] subunit beta"/>
    <property type="match status" value="1"/>
</dbReference>
<feature type="domain" description="ATP-citrate synthase/succinyl-CoA ligase C-terminal" evidence="13">
    <location>
        <begin position="296"/>
        <end position="416"/>
    </location>
</feature>
<dbReference type="GO" id="GO:0006104">
    <property type="term" value="P:succinyl-CoA metabolic process"/>
    <property type="evidence" value="ECO:0007669"/>
    <property type="project" value="InterPro"/>
</dbReference>
<keyword evidence="7 12" id="KW-0496">Mitochondrion</keyword>
<dbReference type="Pfam" id="PF08442">
    <property type="entry name" value="ATP-grasp_2"/>
    <property type="match status" value="1"/>
</dbReference>
<feature type="binding site" evidence="12">
    <location>
        <position position="233"/>
    </location>
    <ligand>
        <name>Mg(2+)</name>
        <dbReference type="ChEBI" id="CHEBI:18420"/>
    </ligand>
</feature>
<comment type="pathway">
    <text evidence="1 12">Carbohydrate metabolism; tricarboxylic acid cycle; succinate from succinyl-CoA (ligase route): step 1/1.</text>
</comment>
<dbReference type="PANTHER" id="PTHR11815:SF10">
    <property type="entry name" value="SUCCINATE--COA LIGASE [GDP-FORMING] SUBUNIT BETA, MITOCHONDRIAL"/>
    <property type="match status" value="1"/>
</dbReference>
<evidence type="ECO:0000256" key="5">
    <source>
        <dbReference type="ARBA" id="ARBA00022741"/>
    </source>
</evidence>
<organism evidence="15">
    <name type="scientific">Triatoma infestans</name>
    <name type="common">Assassin bug</name>
    <dbReference type="NCBI Taxonomy" id="30076"/>
    <lineage>
        <taxon>Eukaryota</taxon>
        <taxon>Metazoa</taxon>
        <taxon>Ecdysozoa</taxon>
        <taxon>Arthropoda</taxon>
        <taxon>Hexapoda</taxon>
        <taxon>Insecta</taxon>
        <taxon>Pterygota</taxon>
        <taxon>Neoptera</taxon>
        <taxon>Paraneoptera</taxon>
        <taxon>Hemiptera</taxon>
        <taxon>Heteroptera</taxon>
        <taxon>Panheteroptera</taxon>
        <taxon>Cimicomorpha</taxon>
        <taxon>Reduviidae</taxon>
        <taxon>Triatominae</taxon>
        <taxon>Triatoma</taxon>
    </lineage>
</organism>
<dbReference type="SUPFAM" id="SSF52210">
    <property type="entry name" value="Succinyl-CoA synthetase domains"/>
    <property type="match status" value="1"/>
</dbReference>
<dbReference type="GO" id="GO:0006099">
    <property type="term" value="P:tricarboxylic acid cycle"/>
    <property type="evidence" value="ECO:0007669"/>
    <property type="project" value="UniProtKB-UniRule"/>
</dbReference>
<evidence type="ECO:0000256" key="3">
    <source>
        <dbReference type="ARBA" id="ARBA00022598"/>
    </source>
</evidence>
<dbReference type="Gene3D" id="3.40.50.261">
    <property type="entry name" value="Succinyl-CoA synthetase domains"/>
    <property type="match status" value="1"/>
</dbReference>
<dbReference type="InterPro" id="IPR005811">
    <property type="entry name" value="SUCC_ACL_C"/>
</dbReference>
<evidence type="ECO:0000256" key="11">
    <source>
        <dbReference type="ARBA" id="ARBA00063570"/>
    </source>
</evidence>
<evidence type="ECO:0000256" key="4">
    <source>
        <dbReference type="ARBA" id="ARBA00022723"/>
    </source>
</evidence>
<evidence type="ECO:0000256" key="9">
    <source>
        <dbReference type="ARBA" id="ARBA00052879"/>
    </source>
</evidence>
<keyword evidence="2 12" id="KW-0816">Tricarboxylic acid cycle</keyword>
<dbReference type="AlphaFoldDB" id="A0A023F898"/>
<sequence>MSNTLRSIGRFGQLYQNNQVFTTQIRHLNLLECHSKVLLQNYGVNVQKFIVVENPLEAVDLQSKFKVDEYVIKAQVLAGGRGLGHFDNGFKGGVHLTTDPSKVLPIVEKMVGHRLITKQTSKEGIPVNKVMIAESVNIKRETYFSIVMDRFFDGPVIIASPSGGTDIENVAKITPHLIKTFPVDIIKGITNNIALEVAEFLRFEQNSKEKAATEIKRLYDLFINVDATQVEINPLAETSEGHVISVDAKINFDDNAKFRQKAIFQLDDKSESDPQEVEAAKHNLNYIRLNGDIGCMVNGAGLAMATMDIIKLHGGEPANFLDVGGGVNENQVYRAFQILTSDPNVKSILVNVFGGIVNCATIASGIINASKALSLKVPLVVRLEGTNVEAARKLLKESGLPITYANNLEEAAQKVVNSLKTCGIKKATNKKA</sequence>
<comment type="cofactor">
    <cofactor evidence="12">
        <name>Mg(2+)</name>
        <dbReference type="ChEBI" id="CHEBI:18420"/>
    </cofactor>
    <text evidence="12">Binds 1 Mg(2+) ion per subunit.</text>
</comment>
<evidence type="ECO:0000256" key="7">
    <source>
        <dbReference type="ARBA" id="ARBA00023128"/>
    </source>
</evidence>
<evidence type="ECO:0000256" key="1">
    <source>
        <dbReference type="ARBA" id="ARBA00005064"/>
    </source>
</evidence>
<dbReference type="InterPro" id="IPR017866">
    <property type="entry name" value="Succ-CoA_synthase_bsu_CS"/>
</dbReference>
<name>A0A023F898_TRIIF</name>
<accession>A0A023F898</accession>
<proteinExistence type="evidence at transcript level"/>
<dbReference type="GO" id="GO:0005739">
    <property type="term" value="C:mitochondrion"/>
    <property type="evidence" value="ECO:0007669"/>
    <property type="project" value="UniProtKB-SubCell"/>
</dbReference>
<dbReference type="InterPro" id="IPR016102">
    <property type="entry name" value="Succinyl-CoA_synth-like"/>
</dbReference>
<dbReference type="EC" id="6.2.1.4" evidence="12"/>
<evidence type="ECO:0000313" key="15">
    <source>
        <dbReference type="EMBL" id="JAC17546.1"/>
    </source>
</evidence>
<dbReference type="GO" id="GO:0005524">
    <property type="term" value="F:ATP binding"/>
    <property type="evidence" value="ECO:0007669"/>
    <property type="project" value="InterPro"/>
</dbReference>
<evidence type="ECO:0000259" key="14">
    <source>
        <dbReference type="Pfam" id="PF08442"/>
    </source>
</evidence>
<dbReference type="GO" id="GO:0004776">
    <property type="term" value="F:succinate-CoA ligase (GDP-forming) activity"/>
    <property type="evidence" value="ECO:0007669"/>
    <property type="project" value="UniProtKB-EC"/>
</dbReference>
<feature type="domain" description="ATP-grasp fold succinyl-CoA synthetase-type" evidence="14">
    <location>
        <begin position="29"/>
        <end position="236"/>
    </location>
</feature>
<dbReference type="GO" id="GO:0042709">
    <property type="term" value="C:succinate-CoA ligase complex"/>
    <property type="evidence" value="ECO:0007669"/>
    <property type="project" value="TreeGrafter"/>
</dbReference>
<dbReference type="PIRSF" id="PIRSF001554">
    <property type="entry name" value="SucCS_beta"/>
    <property type="match status" value="1"/>
</dbReference>
<feature type="site" description="Important for substrate specificity" evidence="12">
    <location>
        <position position="69"/>
    </location>
</feature>
<dbReference type="InterPro" id="IPR034722">
    <property type="entry name" value="Succ_CoA_betaG_euk"/>
</dbReference>
<keyword evidence="8 12" id="KW-0342">GTP-binding</keyword>
<dbReference type="SUPFAM" id="SSF56059">
    <property type="entry name" value="Glutathione synthetase ATP-binding domain-like"/>
    <property type="match status" value="1"/>
</dbReference>
<dbReference type="HAMAP" id="MF_03221">
    <property type="entry name" value="Succ_CoA_betaG_euk"/>
    <property type="match status" value="1"/>
</dbReference>
<evidence type="ECO:0000256" key="6">
    <source>
        <dbReference type="ARBA" id="ARBA00022842"/>
    </source>
</evidence>
<comment type="catalytic activity">
    <reaction evidence="9 12">
        <text>GTP + succinate + CoA = succinyl-CoA + GDP + phosphate</text>
        <dbReference type="Rhea" id="RHEA:22120"/>
        <dbReference type="ChEBI" id="CHEBI:30031"/>
        <dbReference type="ChEBI" id="CHEBI:37565"/>
        <dbReference type="ChEBI" id="CHEBI:43474"/>
        <dbReference type="ChEBI" id="CHEBI:57287"/>
        <dbReference type="ChEBI" id="CHEBI:57292"/>
        <dbReference type="ChEBI" id="CHEBI:58189"/>
        <dbReference type="EC" id="6.2.1.4"/>
    </reaction>
</comment>
<dbReference type="PANTHER" id="PTHR11815">
    <property type="entry name" value="SUCCINYL-COA SYNTHETASE BETA CHAIN"/>
    <property type="match status" value="1"/>
</dbReference>